<dbReference type="EMBL" id="FRCY01000002">
    <property type="protein sequence ID" value="SHM55545.1"/>
    <property type="molecule type" value="Genomic_DNA"/>
</dbReference>
<dbReference type="OrthoDB" id="9812221at2"/>
<dbReference type="InterPro" id="IPR011701">
    <property type="entry name" value="MFS"/>
</dbReference>
<evidence type="ECO:0000256" key="4">
    <source>
        <dbReference type="ARBA" id="ARBA00022692"/>
    </source>
</evidence>
<evidence type="ECO:0000256" key="6">
    <source>
        <dbReference type="ARBA" id="ARBA00023136"/>
    </source>
</evidence>
<dbReference type="RefSeq" id="WP_073091965.1">
    <property type="nucleotide sequence ID" value="NZ_FRCY01000002.1"/>
</dbReference>
<evidence type="ECO:0000259" key="8">
    <source>
        <dbReference type="PROSITE" id="PS50850"/>
    </source>
</evidence>
<keyword evidence="6 7" id="KW-0472">Membrane</keyword>
<dbReference type="InterPro" id="IPR020846">
    <property type="entry name" value="MFS_dom"/>
</dbReference>
<feature type="transmembrane region" description="Helical" evidence="7">
    <location>
        <begin position="20"/>
        <end position="37"/>
    </location>
</feature>
<dbReference type="SUPFAM" id="SSF103473">
    <property type="entry name" value="MFS general substrate transporter"/>
    <property type="match status" value="1"/>
</dbReference>
<dbReference type="Pfam" id="PF07690">
    <property type="entry name" value="MFS_1"/>
    <property type="match status" value="1"/>
</dbReference>
<dbReference type="AlphaFoldDB" id="A0A1M7JRL8"/>
<dbReference type="STRING" id="388280.SAMN04488057_102130"/>
<dbReference type="GO" id="GO:0005886">
    <property type="term" value="C:plasma membrane"/>
    <property type="evidence" value="ECO:0007669"/>
    <property type="project" value="UniProtKB-SubCell"/>
</dbReference>
<proteinExistence type="predicted"/>
<dbReference type="Proteomes" id="UP000184513">
    <property type="component" value="Unassembled WGS sequence"/>
</dbReference>
<dbReference type="PANTHER" id="PTHR23517">
    <property type="entry name" value="RESISTANCE PROTEIN MDTM, PUTATIVE-RELATED-RELATED"/>
    <property type="match status" value="1"/>
</dbReference>
<keyword evidence="3" id="KW-1003">Cell membrane</keyword>
<keyword evidence="10" id="KW-1185">Reference proteome</keyword>
<feature type="domain" description="Major facilitator superfamily (MFS) profile" evidence="8">
    <location>
        <begin position="1"/>
        <end position="177"/>
    </location>
</feature>
<dbReference type="GO" id="GO:0022857">
    <property type="term" value="F:transmembrane transporter activity"/>
    <property type="evidence" value="ECO:0007669"/>
    <property type="project" value="InterPro"/>
</dbReference>
<dbReference type="PROSITE" id="PS50850">
    <property type="entry name" value="MFS"/>
    <property type="match status" value="1"/>
</dbReference>
<evidence type="ECO:0000256" key="3">
    <source>
        <dbReference type="ARBA" id="ARBA00022475"/>
    </source>
</evidence>
<keyword evidence="4 7" id="KW-0812">Transmembrane</keyword>
<sequence>MTFNAAFLTNNLGLADSQLPFVYTAVGVTSLVAAPVFGKLADRFGKWTVFAIGTLLSIATVVVYTAGAIQRFESIIFVHVCLFFGVNARMVSATALATAVPKKSHRGAFLAIDTSIQQLAGGIAAAIAGWVIFQGVDGILLNYPQIGWLMAILMLLSAGLVYLVSNQVKANPESESN</sequence>
<feature type="transmembrane region" description="Helical" evidence="7">
    <location>
        <begin position="145"/>
        <end position="164"/>
    </location>
</feature>
<keyword evidence="2" id="KW-0813">Transport</keyword>
<protein>
    <submittedName>
        <fullName evidence="9">Major Facilitator Superfamily protein</fullName>
    </submittedName>
</protein>
<feature type="transmembrane region" description="Helical" evidence="7">
    <location>
        <begin position="75"/>
        <end position="97"/>
    </location>
</feature>
<gene>
    <name evidence="9" type="ORF">SAMN04488057_102130</name>
</gene>
<accession>A0A1M7JRL8</accession>
<dbReference type="Gene3D" id="1.20.1250.20">
    <property type="entry name" value="MFS general substrate transporter like domains"/>
    <property type="match status" value="1"/>
</dbReference>
<organism evidence="9 10">
    <name type="scientific">Cyclobacterium lianum</name>
    <dbReference type="NCBI Taxonomy" id="388280"/>
    <lineage>
        <taxon>Bacteria</taxon>
        <taxon>Pseudomonadati</taxon>
        <taxon>Bacteroidota</taxon>
        <taxon>Cytophagia</taxon>
        <taxon>Cytophagales</taxon>
        <taxon>Cyclobacteriaceae</taxon>
        <taxon>Cyclobacterium</taxon>
    </lineage>
</organism>
<feature type="transmembrane region" description="Helical" evidence="7">
    <location>
        <begin position="109"/>
        <end position="133"/>
    </location>
</feature>
<comment type="subcellular location">
    <subcellularLocation>
        <location evidence="1">Cell membrane</location>
        <topology evidence="1">Multi-pass membrane protein</topology>
    </subcellularLocation>
</comment>
<keyword evidence="5 7" id="KW-1133">Transmembrane helix</keyword>
<dbReference type="InterPro" id="IPR036259">
    <property type="entry name" value="MFS_trans_sf"/>
</dbReference>
<evidence type="ECO:0000313" key="9">
    <source>
        <dbReference type="EMBL" id="SHM55545.1"/>
    </source>
</evidence>
<evidence type="ECO:0000256" key="2">
    <source>
        <dbReference type="ARBA" id="ARBA00022448"/>
    </source>
</evidence>
<feature type="transmembrane region" description="Helical" evidence="7">
    <location>
        <begin position="49"/>
        <end position="69"/>
    </location>
</feature>
<evidence type="ECO:0000256" key="5">
    <source>
        <dbReference type="ARBA" id="ARBA00022989"/>
    </source>
</evidence>
<evidence type="ECO:0000256" key="1">
    <source>
        <dbReference type="ARBA" id="ARBA00004651"/>
    </source>
</evidence>
<name>A0A1M7JRL8_9BACT</name>
<reference evidence="9 10" key="1">
    <citation type="submission" date="2016-11" db="EMBL/GenBank/DDBJ databases">
        <authorList>
            <person name="Jaros S."/>
            <person name="Januszkiewicz K."/>
            <person name="Wedrychowicz H."/>
        </authorList>
    </citation>
    <scope>NUCLEOTIDE SEQUENCE [LARGE SCALE GENOMIC DNA]</scope>
    <source>
        <strain evidence="9 10">CGMCC 1.6102</strain>
    </source>
</reference>
<evidence type="ECO:0000313" key="10">
    <source>
        <dbReference type="Proteomes" id="UP000184513"/>
    </source>
</evidence>
<evidence type="ECO:0000256" key="7">
    <source>
        <dbReference type="SAM" id="Phobius"/>
    </source>
</evidence>
<dbReference type="InterPro" id="IPR050171">
    <property type="entry name" value="MFS_Transporters"/>
</dbReference>